<dbReference type="PROSITE" id="PS51462">
    <property type="entry name" value="NUDIX"/>
    <property type="match status" value="1"/>
</dbReference>
<evidence type="ECO:0000259" key="3">
    <source>
        <dbReference type="PROSITE" id="PS51462"/>
    </source>
</evidence>
<dbReference type="SUPFAM" id="SSF55811">
    <property type="entry name" value="Nudix"/>
    <property type="match status" value="1"/>
</dbReference>
<name>A0A941EA67_9ACTN</name>
<dbReference type="Gene3D" id="3.90.79.10">
    <property type="entry name" value="Nucleoside Triphosphate Pyrophosphohydrolase"/>
    <property type="match status" value="1"/>
</dbReference>
<accession>A0A941EA67</accession>
<sequence length="181" mass="19963">MSLIDDLLAEGEPEREFNPGIAARLPRKRVAAGALFRDTDGRLLMVETTYKPTLEIPGGLAENGESPYDACTREVREELGIEPAIGDLLVADWVPAHGPWPDGLMLVFDGGILPEEHQSRIELRDGEISACWFLTLEQIEPRVKPSFHRRLAACVQAVKAGHPQYLQFGRPLAGHSSSSRL</sequence>
<evidence type="ECO:0000313" key="5">
    <source>
        <dbReference type="Proteomes" id="UP000676325"/>
    </source>
</evidence>
<dbReference type="RefSeq" id="WP_212518933.1">
    <property type="nucleotide sequence ID" value="NZ_JAGSOH010000042.1"/>
</dbReference>
<protein>
    <submittedName>
        <fullName evidence="4">NUDIX hydrolase</fullName>
    </submittedName>
</protein>
<dbReference type="Pfam" id="PF00293">
    <property type="entry name" value="NUDIX"/>
    <property type="match status" value="1"/>
</dbReference>
<evidence type="ECO:0000313" key="4">
    <source>
        <dbReference type="EMBL" id="MBR7827791.1"/>
    </source>
</evidence>
<organism evidence="4 5">
    <name type="scientific">Actinospica acidithermotolerans</name>
    <dbReference type="NCBI Taxonomy" id="2828514"/>
    <lineage>
        <taxon>Bacteria</taxon>
        <taxon>Bacillati</taxon>
        <taxon>Actinomycetota</taxon>
        <taxon>Actinomycetes</taxon>
        <taxon>Catenulisporales</taxon>
        <taxon>Actinospicaceae</taxon>
        <taxon>Actinospica</taxon>
    </lineage>
</organism>
<dbReference type="InterPro" id="IPR000086">
    <property type="entry name" value="NUDIX_hydrolase_dom"/>
</dbReference>
<gene>
    <name evidence="4" type="ORF">KDK95_15840</name>
</gene>
<dbReference type="EMBL" id="JAGSOH010000042">
    <property type="protein sequence ID" value="MBR7827791.1"/>
    <property type="molecule type" value="Genomic_DNA"/>
</dbReference>
<dbReference type="PANTHER" id="PTHR43046">
    <property type="entry name" value="GDP-MANNOSE MANNOSYL HYDROLASE"/>
    <property type="match status" value="1"/>
</dbReference>
<keyword evidence="2 4" id="KW-0378">Hydrolase</keyword>
<evidence type="ECO:0000256" key="1">
    <source>
        <dbReference type="ARBA" id="ARBA00001946"/>
    </source>
</evidence>
<dbReference type="GO" id="GO:0016787">
    <property type="term" value="F:hydrolase activity"/>
    <property type="evidence" value="ECO:0007669"/>
    <property type="project" value="UniProtKB-KW"/>
</dbReference>
<reference evidence="4" key="1">
    <citation type="submission" date="2021-04" db="EMBL/GenBank/DDBJ databases">
        <title>Genome based classification of Actinospica acidithermotolerans sp. nov., an actinobacterium isolated from an Indonesian hot spring.</title>
        <authorList>
            <person name="Kusuma A.B."/>
            <person name="Putra K.E."/>
            <person name="Nafisah S."/>
            <person name="Loh J."/>
            <person name="Nouioui I."/>
            <person name="Goodfellow M."/>
        </authorList>
    </citation>
    <scope>NUCLEOTIDE SEQUENCE</scope>
    <source>
        <strain evidence="4">MGRD01-02</strain>
    </source>
</reference>
<dbReference type="InterPro" id="IPR020084">
    <property type="entry name" value="NUDIX_hydrolase_CS"/>
</dbReference>
<dbReference type="InterPro" id="IPR015797">
    <property type="entry name" value="NUDIX_hydrolase-like_dom_sf"/>
</dbReference>
<dbReference type="PROSITE" id="PS00893">
    <property type="entry name" value="NUDIX_BOX"/>
    <property type="match status" value="1"/>
</dbReference>
<keyword evidence="5" id="KW-1185">Reference proteome</keyword>
<dbReference type="CDD" id="cd18876">
    <property type="entry name" value="NUDIX_Hydrolase"/>
    <property type="match status" value="1"/>
</dbReference>
<evidence type="ECO:0000256" key="2">
    <source>
        <dbReference type="ARBA" id="ARBA00022801"/>
    </source>
</evidence>
<comment type="caution">
    <text evidence="4">The sequence shown here is derived from an EMBL/GenBank/DDBJ whole genome shotgun (WGS) entry which is preliminary data.</text>
</comment>
<dbReference type="AlphaFoldDB" id="A0A941EA67"/>
<feature type="domain" description="Nudix hydrolase" evidence="3">
    <location>
        <begin position="26"/>
        <end position="158"/>
    </location>
</feature>
<dbReference type="PANTHER" id="PTHR43046:SF14">
    <property type="entry name" value="MUTT_NUDIX FAMILY PROTEIN"/>
    <property type="match status" value="1"/>
</dbReference>
<proteinExistence type="predicted"/>
<dbReference type="Proteomes" id="UP000676325">
    <property type="component" value="Unassembled WGS sequence"/>
</dbReference>
<comment type="cofactor">
    <cofactor evidence="1">
        <name>Mg(2+)</name>
        <dbReference type="ChEBI" id="CHEBI:18420"/>
    </cofactor>
</comment>